<dbReference type="GO" id="GO:0000155">
    <property type="term" value="F:phosphorelay sensor kinase activity"/>
    <property type="evidence" value="ECO:0007669"/>
    <property type="project" value="InterPro"/>
</dbReference>
<comment type="catalytic activity">
    <reaction evidence="1">
        <text>ATP + protein L-histidine = ADP + protein N-phospho-L-histidine.</text>
        <dbReference type="EC" id="2.7.13.3"/>
    </reaction>
</comment>
<dbReference type="InterPro" id="IPR003594">
    <property type="entry name" value="HATPase_dom"/>
</dbReference>
<dbReference type="PROSITE" id="PS50110">
    <property type="entry name" value="RESPONSE_REGULATORY"/>
    <property type="match status" value="1"/>
</dbReference>
<evidence type="ECO:0000313" key="7">
    <source>
        <dbReference type="EMBL" id="MBD1401517.1"/>
    </source>
</evidence>
<dbReference type="SMART" id="SM00448">
    <property type="entry name" value="REC"/>
    <property type="match status" value="1"/>
</dbReference>
<feature type="modified residue" description="4-aspartylphosphate" evidence="4">
    <location>
        <position position="59"/>
    </location>
</feature>
<dbReference type="CDD" id="cd17536">
    <property type="entry name" value="REC_YesN-like"/>
    <property type="match status" value="1"/>
</dbReference>
<dbReference type="InterPro" id="IPR011006">
    <property type="entry name" value="CheY-like_superfamily"/>
</dbReference>
<name>A0A8J6QZN9_9BACT</name>
<proteinExistence type="predicted"/>
<evidence type="ECO:0000259" key="5">
    <source>
        <dbReference type="PROSITE" id="PS50109"/>
    </source>
</evidence>
<dbReference type="PANTHER" id="PTHR43547:SF2">
    <property type="entry name" value="HYBRID SIGNAL TRANSDUCTION HISTIDINE KINASE C"/>
    <property type="match status" value="1"/>
</dbReference>
<dbReference type="EC" id="2.7.13.3" evidence="2"/>
<protein>
    <recommendedName>
        <fullName evidence="2">histidine kinase</fullName>
        <ecNumber evidence="2">2.7.13.3</ecNumber>
    </recommendedName>
</protein>
<organism evidence="7 8">
    <name type="scientific">Pelovirga terrestris</name>
    <dbReference type="NCBI Taxonomy" id="2771352"/>
    <lineage>
        <taxon>Bacteria</taxon>
        <taxon>Pseudomonadati</taxon>
        <taxon>Thermodesulfobacteriota</taxon>
        <taxon>Desulfuromonadia</taxon>
        <taxon>Geobacterales</taxon>
        <taxon>Geobacteraceae</taxon>
        <taxon>Pelovirga</taxon>
    </lineage>
</organism>
<comment type="caution">
    <text evidence="7">The sequence shown here is derived from an EMBL/GenBank/DDBJ whole genome shotgun (WGS) entry which is preliminary data.</text>
</comment>
<dbReference type="RefSeq" id="WP_191157206.1">
    <property type="nucleotide sequence ID" value="NZ_JACWUN010000016.1"/>
</dbReference>
<dbReference type="InterPro" id="IPR001789">
    <property type="entry name" value="Sig_transdc_resp-reg_receiver"/>
</dbReference>
<dbReference type="InterPro" id="IPR005467">
    <property type="entry name" value="His_kinase_dom"/>
</dbReference>
<dbReference type="Pfam" id="PF00072">
    <property type="entry name" value="Response_reg"/>
    <property type="match status" value="1"/>
</dbReference>
<dbReference type="Pfam" id="PF00512">
    <property type="entry name" value="HisKA"/>
    <property type="match status" value="1"/>
</dbReference>
<dbReference type="AlphaFoldDB" id="A0A8J6QZN9"/>
<keyword evidence="3 4" id="KW-0597">Phosphoprotein</keyword>
<sequence length="371" mass="41450">MPAGGNGHSPKKLLIVDDEPLIRDLCAGVFDTYKVLQAEDGFDALRFLSHEDVDIVLTDVNMPNIDGLEFLRIIRQEQPDLPVILMTGYSDKELILDALKAGADDFITKPISVLQLSTTVEKVLERHALRGELADLRHIDRLKNDFLGLISHKLKTPTAAISLFIQNLAEGVESPTDENFLQILTMVQAETTYLEKLIQDLLYFSEATLHKDEMTLELTDLGQVARQVIEELQPTAQGKAQQINARIPSPMSERLLLLQPQKIHFAVRALLDNAIKFTPRQGIIEVRGVQQGDRVRLTIQDSGMGIPEPELAKIFNKFYQFDPHSTGQVRGFGLGLYYARDFIRAMGGQLQIDSQPEIGTTATIEFPLPGK</sequence>
<dbReference type="InterPro" id="IPR004358">
    <property type="entry name" value="Sig_transdc_His_kin-like_C"/>
</dbReference>
<dbReference type="InterPro" id="IPR036890">
    <property type="entry name" value="HATPase_C_sf"/>
</dbReference>
<dbReference type="CDD" id="cd00075">
    <property type="entry name" value="HATPase"/>
    <property type="match status" value="1"/>
</dbReference>
<dbReference type="PROSITE" id="PS50109">
    <property type="entry name" value="HIS_KIN"/>
    <property type="match status" value="1"/>
</dbReference>
<dbReference type="SUPFAM" id="SSF52172">
    <property type="entry name" value="CheY-like"/>
    <property type="match status" value="1"/>
</dbReference>
<dbReference type="SUPFAM" id="SSF55874">
    <property type="entry name" value="ATPase domain of HSP90 chaperone/DNA topoisomerase II/histidine kinase"/>
    <property type="match status" value="1"/>
</dbReference>
<evidence type="ECO:0000313" key="8">
    <source>
        <dbReference type="Proteomes" id="UP000632828"/>
    </source>
</evidence>
<evidence type="ECO:0000256" key="3">
    <source>
        <dbReference type="ARBA" id="ARBA00022553"/>
    </source>
</evidence>
<gene>
    <name evidence="7" type="ORF">ICT70_12675</name>
</gene>
<evidence type="ECO:0000256" key="1">
    <source>
        <dbReference type="ARBA" id="ARBA00000085"/>
    </source>
</evidence>
<dbReference type="InterPro" id="IPR003661">
    <property type="entry name" value="HisK_dim/P_dom"/>
</dbReference>
<keyword evidence="8" id="KW-1185">Reference proteome</keyword>
<dbReference type="Gene3D" id="1.10.287.130">
    <property type="match status" value="1"/>
</dbReference>
<evidence type="ECO:0000256" key="4">
    <source>
        <dbReference type="PROSITE-ProRule" id="PRU00169"/>
    </source>
</evidence>
<dbReference type="EMBL" id="JACWUN010000016">
    <property type="protein sequence ID" value="MBD1401517.1"/>
    <property type="molecule type" value="Genomic_DNA"/>
</dbReference>
<reference evidence="7" key="1">
    <citation type="submission" date="2020-09" db="EMBL/GenBank/DDBJ databases">
        <title>Pelobacter alkaliphilus sp. nov., a novel anaerobic arsenate-reducing bacterium from terrestrial mud volcano.</title>
        <authorList>
            <person name="Khomyakova M.A."/>
            <person name="Merkel A.Y."/>
            <person name="Slobodkin A.I."/>
        </authorList>
    </citation>
    <scope>NUCLEOTIDE SEQUENCE</scope>
    <source>
        <strain evidence="7">M08fum</strain>
    </source>
</reference>
<dbReference type="SMART" id="SM00388">
    <property type="entry name" value="HisKA"/>
    <property type="match status" value="1"/>
</dbReference>
<dbReference type="SMART" id="SM00387">
    <property type="entry name" value="HATPase_c"/>
    <property type="match status" value="1"/>
</dbReference>
<feature type="domain" description="Response regulatory" evidence="6">
    <location>
        <begin position="12"/>
        <end position="124"/>
    </location>
</feature>
<dbReference type="Gene3D" id="3.40.50.2300">
    <property type="match status" value="1"/>
</dbReference>
<dbReference type="Proteomes" id="UP000632828">
    <property type="component" value="Unassembled WGS sequence"/>
</dbReference>
<dbReference type="PANTHER" id="PTHR43547">
    <property type="entry name" value="TWO-COMPONENT HISTIDINE KINASE"/>
    <property type="match status" value="1"/>
</dbReference>
<dbReference type="Gene3D" id="3.30.565.10">
    <property type="entry name" value="Histidine kinase-like ATPase, C-terminal domain"/>
    <property type="match status" value="1"/>
</dbReference>
<dbReference type="CDD" id="cd00082">
    <property type="entry name" value="HisKA"/>
    <property type="match status" value="1"/>
</dbReference>
<feature type="domain" description="Histidine kinase" evidence="5">
    <location>
        <begin position="149"/>
        <end position="370"/>
    </location>
</feature>
<accession>A0A8J6QZN9</accession>
<dbReference type="Pfam" id="PF02518">
    <property type="entry name" value="HATPase_c"/>
    <property type="match status" value="1"/>
</dbReference>
<evidence type="ECO:0000259" key="6">
    <source>
        <dbReference type="PROSITE" id="PS50110"/>
    </source>
</evidence>
<evidence type="ECO:0000256" key="2">
    <source>
        <dbReference type="ARBA" id="ARBA00012438"/>
    </source>
</evidence>
<dbReference type="PRINTS" id="PR00344">
    <property type="entry name" value="BCTRLSENSOR"/>
</dbReference>